<dbReference type="EMBL" id="QGMK01000913">
    <property type="protein sequence ID" value="TVY75920.1"/>
    <property type="molecule type" value="Genomic_DNA"/>
</dbReference>
<dbReference type="InterPro" id="IPR018376">
    <property type="entry name" value="Enoyl-CoA_hyd/isom_CS"/>
</dbReference>
<dbReference type="PANTHER" id="PTHR11941">
    <property type="entry name" value="ENOYL-COA HYDRATASE-RELATED"/>
    <property type="match status" value="1"/>
</dbReference>
<sequence>MVISNFASPPPETQGVLVTFPIPRVLLATINLEKRMNALPARACFELDALWKWFDEESELCVGIITGAGKKAFSAGMDLKEQGADYSKFTYASHYPATGFAGLTRRTGKKPIIAAVNGHAHGGGFEIALNSDLVIASPNANFRLPDVLRGTAALEGAFPRICRTFGLQRAMLLTLTAYTLHAKEAREWGLVLKIVPAEKLVDEAVKLAGWIAAMSPDSVVISRAGVREAWKTASVDEVTNLTLEKYADVLMKGDNAKEGMLAFAEKRKPKWVPSKL</sequence>
<dbReference type="GO" id="GO:0016829">
    <property type="term" value="F:lyase activity"/>
    <property type="evidence" value="ECO:0007669"/>
    <property type="project" value="UniProtKB-KW"/>
</dbReference>
<name>A0A8T9C540_9HELO</name>
<evidence type="ECO:0000256" key="1">
    <source>
        <dbReference type="ARBA" id="ARBA00005254"/>
    </source>
</evidence>
<organism evidence="4 5">
    <name type="scientific">Lachnellula suecica</name>
    <dbReference type="NCBI Taxonomy" id="602035"/>
    <lineage>
        <taxon>Eukaryota</taxon>
        <taxon>Fungi</taxon>
        <taxon>Dikarya</taxon>
        <taxon>Ascomycota</taxon>
        <taxon>Pezizomycotina</taxon>
        <taxon>Leotiomycetes</taxon>
        <taxon>Helotiales</taxon>
        <taxon>Lachnaceae</taxon>
        <taxon>Lachnellula</taxon>
    </lineage>
</organism>
<dbReference type="CDD" id="cd06558">
    <property type="entry name" value="crotonase-like"/>
    <property type="match status" value="1"/>
</dbReference>
<reference evidence="4 5" key="1">
    <citation type="submission" date="2018-05" db="EMBL/GenBank/DDBJ databases">
        <title>Genome sequencing and assembly of the regulated plant pathogen Lachnellula willkommii and related sister species for the development of diagnostic species identification markers.</title>
        <authorList>
            <person name="Giroux E."/>
            <person name="Bilodeau G."/>
        </authorList>
    </citation>
    <scope>NUCLEOTIDE SEQUENCE [LARGE SCALE GENOMIC DNA]</scope>
    <source>
        <strain evidence="4 5">CBS 268.59</strain>
    </source>
</reference>
<dbReference type="PROSITE" id="PS00166">
    <property type="entry name" value="ENOYL_COA_HYDRATASE"/>
    <property type="match status" value="1"/>
</dbReference>
<comment type="similarity">
    <text evidence="1 3">Belongs to the enoyl-CoA hydratase/isomerase family.</text>
</comment>
<dbReference type="InterPro" id="IPR014748">
    <property type="entry name" value="Enoyl-CoA_hydra_C"/>
</dbReference>
<evidence type="ECO:0000256" key="3">
    <source>
        <dbReference type="RuleBase" id="RU003707"/>
    </source>
</evidence>
<keyword evidence="2" id="KW-0456">Lyase</keyword>
<dbReference type="Proteomes" id="UP000469558">
    <property type="component" value="Unassembled WGS sequence"/>
</dbReference>
<dbReference type="GO" id="GO:0005739">
    <property type="term" value="C:mitochondrion"/>
    <property type="evidence" value="ECO:0007669"/>
    <property type="project" value="TreeGrafter"/>
</dbReference>
<evidence type="ECO:0000313" key="4">
    <source>
        <dbReference type="EMBL" id="TVY75920.1"/>
    </source>
</evidence>
<dbReference type="PANTHER" id="PTHR11941:SF68">
    <property type="entry name" value="CARNITINYL-COA DEHYDRATASE"/>
    <property type="match status" value="1"/>
</dbReference>
<dbReference type="InterPro" id="IPR029045">
    <property type="entry name" value="ClpP/crotonase-like_dom_sf"/>
</dbReference>
<comment type="caution">
    <text evidence="4">The sequence shown here is derived from an EMBL/GenBank/DDBJ whole genome shotgun (WGS) entry which is preliminary data.</text>
</comment>
<proteinExistence type="inferred from homology"/>
<dbReference type="Gene3D" id="3.90.226.10">
    <property type="entry name" value="2-enoyl-CoA Hydratase, Chain A, domain 1"/>
    <property type="match status" value="1"/>
</dbReference>
<accession>A0A8T9C540</accession>
<evidence type="ECO:0000256" key="2">
    <source>
        <dbReference type="ARBA" id="ARBA00023239"/>
    </source>
</evidence>
<dbReference type="AlphaFoldDB" id="A0A8T9C540"/>
<dbReference type="Gene3D" id="1.10.12.10">
    <property type="entry name" value="Lyase 2-enoyl-coa Hydratase, Chain A, domain 2"/>
    <property type="match status" value="1"/>
</dbReference>
<dbReference type="SUPFAM" id="SSF52096">
    <property type="entry name" value="ClpP/crotonase"/>
    <property type="match status" value="1"/>
</dbReference>
<keyword evidence="5" id="KW-1185">Reference proteome</keyword>
<gene>
    <name evidence="4" type="primary">echs1</name>
    <name evidence="4" type="ORF">LSUE1_G005123</name>
</gene>
<evidence type="ECO:0000313" key="5">
    <source>
        <dbReference type="Proteomes" id="UP000469558"/>
    </source>
</evidence>
<protein>
    <submittedName>
        <fullName evidence="4">Putative enoyl-CoA hydratase</fullName>
    </submittedName>
</protein>
<dbReference type="Pfam" id="PF00378">
    <property type="entry name" value="ECH_1"/>
    <property type="match status" value="1"/>
</dbReference>
<dbReference type="GO" id="GO:0006635">
    <property type="term" value="P:fatty acid beta-oxidation"/>
    <property type="evidence" value="ECO:0007669"/>
    <property type="project" value="TreeGrafter"/>
</dbReference>
<dbReference type="InterPro" id="IPR001753">
    <property type="entry name" value="Enoyl-CoA_hydra/iso"/>
</dbReference>
<dbReference type="OrthoDB" id="2139957at2759"/>